<gene>
    <name evidence="1" type="ORF">RchiOBHm_Chr4g0411631</name>
</gene>
<dbReference type="Proteomes" id="UP000238479">
    <property type="component" value="Chromosome 4"/>
</dbReference>
<reference evidence="1 2" key="1">
    <citation type="journal article" date="2018" name="Nat. Genet.">
        <title>The Rosa genome provides new insights in the design of modern roses.</title>
        <authorList>
            <person name="Bendahmane M."/>
        </authorList>
    </citation>
    <scope>NUCLEOTIDE SEQUENCE [LARGE SCALE GENOMIC DNA]</scope>
    <source>
        <strain evidence="2">cv. Old Blush</strain>
    </source>
</reference>
<dbReference type="Gramene" id="PRQ38242">
    <property type="protein sequence ID" value="PRQ38242"/>
    <property type="gene ID" value="RchiOBHm_Chr4g0411631"/>
</dbReference>
<protein>
    <submittedName>
        <fullName evidence="1">Uncharacterized protein</fullName>
    </submittedName>
</protein>
<keyword evidence="2" id="KW-1185">Reference proteome</keyword>
<name>A0A2P6QVM2_ROSCH</name>
<sequence length="88" mass="10805">MCYYFNLSVLVGLIYIKHYVNLSFFSLIVWKTVQTIEVARTIVQMKQRERFRRHLFICRLKIREMKLTVKIQKEIKRNLYKGIFSFPK</sequence>
<dbReference type="AlphaFoldDB" id="A0A2P6QVM2"/>
<accession>A0A2P6QVM2</accession>
<organism evidence="1 2">
    <name type="scientific">Rosa chinensis</name>
    <name type="common">China rose</name>
    <dbReference type="NCBI Taxonomy" id="74649"/>
    <lineage>
        <taxon>Eukaryota</taxon>
        <taxon>Viridiplantae</taxon>
        <taxon>Streptophyta</taxon>
        <taxon>Embryophyta</taxon>
        <taxon>Tracheophyta</taxon>
        <taxon>Spermatophyta</taxon>
        <taxon>Magnoliopsida</taxon>
        <taxon>eudicotyledons</taxon>
        <taxon>Gunneridae</taxon>
        <taxon>Pentapetalae</taxon>
        <taxon>rosids</taxon>
        <taxon>fabids</taxon>
        <taxon>Rosales</taxon>
        <taxon>Rosaceae</taxon>
        <taxon>Rosoideae</taxon>
        <taxon>Rosoideae incertae sedis</taxon>
        <taxon>Rosa</taxon>
    </lineage>
</organism>
<evidence type="ECO:0000313" key="1">
    <source>
        <dbReference type="EMBL" id="PRQ38242.1"/>
    </source>
</evidence>
<proteinExistence type="predicted"/>
<evidence type="ECO:0000313" key="2">
    <source>
        <dbReference type="Proteomes" id="UP000238479"/>
    </source>
</evidence>
<comment type="caution">
    <text evidence="1">The sequence shown here is derived from an EMBL/GenBank/DDBJ whole genome shotgun (WGS) entry which is preliminary data.</text>
</comment>
<dbReference type="EMBL" id="PDCK01000042">
    <property type="protein sequence ID" value="PRQ38242.1"/>
    <property type="molecule type" value="Genomic_DNA"/>
</dbReference>